<evidence type="ECO:0000313" key="8">
    <source>
        <dbReference type="Proteomes" id="UP000245683"/>
    </source>
</evidence>
<keyword evidence="3 5" id="KW-1133">Transmembrane helix</keyword>
<organism evidence="7 8">
    <name type="scientific">Micromonospora globispora</name>
    <dbReference type="NCBI Taxonomy" id="1450148"/>
    <lineage>
        <taxon>Bacteria</taxon>
        <taxon>Bacillati</taxon>
        <taxon>Actinomycetota</taxon>
        <taxon>Actinomycetes</taxon>
        <taxon>Micromonosporales</taxon>
        <taxon>Micromonosporaceae</taxon>
        <taxon>Micromonospora</taxon>
    </lineage>
</organism>
<dbReference type="GO" id="GO:0016020">
    <property type="term" value="C:membrane"/>
    <property type="evidence" value="ECO:0007669"/>
    <property type="project" value="UniProtKB-SubCell"/>
</dbReference>
<feature type="transmembrane region" description="Helical" evidence="5">
    <location>
        <begin position="148"/>
        <end position="169"/>
    </location>
</feature>
<evidence type="ECO:0000256" key="5">
    <source>
        <dbReference type="SAM" id="Phobius"/>
    </source>
</evidence>
<sequence>MSEQVRAAVRGLLHVRPVPGAHRVALRAGISVLVPLLAVLALDRPGWSVYAAFGAFTSLYGRNHVHLSRAAMQASAGAALTVSVVLGVLVGTLESRAWVVVPVAAAVAALGAVLAAAQDWHPPGPLFLIFAFGAVASAPHLVSDVPVAAAVAGLSSLFALLVGNVGSLVRRQKSRPARLAHVWSWEPVRYAVAAVLAGGTATAVGIGHPYWAMVAAVVPLSARGVTAQLVRAGHRILGTLLGLLTSAALLAPQLSPYATVLVVAALQIVTELLVGRNYGVALLFITPMALLMGQLAAARPTGQLLFDRGVETVIGAVIGGAIVLCEPWLRARIATGERKPAR</sequence>
<feature type="transmembrane region" description="Helical" evidence="5">
    <location>
        <begin position="190"/>
        <end position="211"/>
    </location>
</feature>
<evidence type="ECO:0000256" key="1">
    <source>
        <dbReference type="ARBA" id="ARBA00004141"/>
    </source>
</evidence>
<keyword evidence="8" id="KW-1185">Reference proteome</keyword>
<dbReference type="OrthoDB" id="4989419at2"/>
<feature type="transmembrane region" description="Helical" evidence="5">
    <location>
        <begin position="309"/>
        <end position="329"/>
    </location>
</feature>
<evidence type="ECO:0000256" key="4">
    <source>
        <dbReference type="ARBA" id="ARBA00023136"/>
    </source>
</evidence>
<feature type="domain" description="Integral membrane bound transporter" evidence="6">
    <location>
        <begin position="197"/>
        <end position="319"/>
    </location>
</feature>
<feature type="transmembrane region" description="Helical" evidence="5">
    <location>
        <begin position="240"/>
        <end position="266"/>
    </location>
</feature>
<dbReference type="AlphaFoldDB" id="A0A317JSA6"/>
<evidence type="ECO:0000313" key="7">
    <source>
        <dbReference type="EMBL" id="PWU43238.1"/>
    </source>
</evidence>
<feature type="transmembrane region" description="Helical" evidence="5">
    <location>
        <begin position="70"/>
        <end position="91"/>
    </location>
</feature>
<dbReference type="Proteomes" id="UP000245683">
    <property type="component" value="Unassembled WGS sequence"/>
</dbReference>
<dbReference type="Pfam" id="PF13515">
    <property type="entry name" value="FUSC_2"/>
    <property type="match status" value="1"/>
</dbReference>
<protein>
    <submittedName>
        <fullName evidence="7">FUSC family protein</fullName>
    </submittedName>
</protein>
<evidence type="ECO:0000256" key="3">
    <source>
        <dbReference type="ARBA" id="ARBA00022989"/>
    </source>
</evidence>
<dbReference type="InterPro" id="IPR049453">
    <property type="entry name" value="Memb_transporter_dom"/>
</dbReference>
<feature type="transmembrane region" description="Helical" evidence="5">
    <location>
        <begin position="278"/>
        <end position="297"/>
    </location>
</feature>
<proteinExistence type="predicted"/>
<keyword evidence="2 5" id="KW-0812">Transmembrane</keyword>
<feature type="transmembrane region" description="Helical" evidence="5">
    <location>
        <begin position="97"/>
        <end position="117"/>
    </location>
</feature>
<name>A0A317JSA6_9ACTN</name>
<gene>
    <name evidence="7" type="ORF">DLJ46_32430</name>
</gene>
<dbReference type="EMBL" id="QGSV01000478">
    <property type="protein sequence ID" value="PWU43238.1"/>
    <property type="molecule type" value="Genomic_DNA"/>
</dbReference>
<keyword evidence="4 5" id="KW-0472">Membrane</keyword>
<comment type="subcellular location">
    <subcellularLocation>
        <location evidence="1">Membrane</location>
        <topology evidence="1">Multi-pass membrane protein</topology>
    </subcellularLocation>
</comment>
<evidence type="ECO:0000256" key="2">
    <source>
        <dbReference type="ARBA" id="ARBA00022692"/>
    </source>
</evidence>
<reference evidence="8" key="1">
    <citation type="submission" date="2018-05" db="EMBL/GenBank/DDBJ databases">
        <title>Micromonospora globispora sp. nov. and Micromonospora rugosa sp. nov., isolated from marine sediment.</title>
        <authorList>
            <person name="Carro L."/>
            <person name="Aysel V."/>
            <person name="Cetin D."/>
            <person name="Igual J.M."/>
            <person name="Klenk H.-P."/>
            <person name="Trujillo M.E."/>
            <person name="Sahin N."/>
        </authorList>
    </citation>
    <scope>NUCLEOTIDE SEQUENCE [LARGE SCALE GENOMIC DNA]</scope>
    <source>
        <strain evidence="8">S2904</strain>
    </source>
</reference>
<comment type="caution">
    <text evidence="7">The sequence shown here is derived from an EMBL/GenBank/DDBJ whole genome shotgun (WGS) entry which is preliminary data.</text>
</comment>
<dbReference type="RefSeq" id="WP_109948273.1">
    <property type="nucleotide sequence ID" value="NZ_QGSV01000478.1"/>
</dbReference>
<accession>A0A317JSA6</accession>
<evidence type="ECO:0000259" key="6">
    <source>
        <dbReference type="Pfam" id="PF13515"/>
    </source>
</evidence>